<gene>
    <name evidence="1" type="ORF">GCM10007874_72780</name>
</gene>
<proteinExistence type="predicted"/>
<protein>
    <submittedName>
        <fullName evidence="1">Uncharacterized protein</fullName>
    </submittedName>
</protein>
<keyword evidence="2" id="KW-1185">Reference proteome</keyword>
<evidence type="ECO:0000313" key="2">
    <source>
        <dbReference type="Proteomes" id="UP001156882"/>
    </source>
</evidence>
<evidence type="ECO:0000313" key="1">
    <source>
        <dbReference type="EMBL" id="GLS24257.1"/>
    </source>
</evidence>
<accession>A0ABQ6CV88</accession>
<comment type="caution">
    <text evidence="1">The sequence shown here is derived from an EMBL/GenBank/DDBJ whole genome shotgun (WGS) entry which is preliminary data.</text>
</comment>
<reference evidence="2" key="1">
    <citation type="journal article" date="2019" name="Int. J. Syst. Evol. Microbiol.">
        <title>The Global Catalogue of Microorganisms (GCM) 10K type strain sequencing project: providing services to taxonomists for standard genome sequencing and annotation.</title>
        <authorList>
            <consortium name="The Broad Institute Genomics Platform"/>
            <consortium name="The Broad Institute Genome Sequencing Center for Infectious Disease"/>
            <person name="Wu L."/>
            <person name="Ma J."/>
        </authorList>
    </citation>
    <scope>NUCLEOTIDE SEQUENCE [LARGE SCALE GENOMIC DNA]</scope>
    <source>
        <strain evidence="2">NBRC 101365</strain>
    </source>
</reference>
<organism evidence="1 2">
    <name type="scientific">Labrys miyagiensis</name>
    <dbReference type="NCBI Taxonomy" id="346912"/>
    <lineage>
        <taxon>Bacteria</taxon>
        <taxon>Pseudomonadati</taxon>
        <taxon>Pseudomonadota</taxon>
        <taxon>Alphaproteobacteria</taxon>
        <taxon>Hyphomicrobiales</taxon>
        <taxon>Xanthobacteraceae</taxon>
        <taxon>Labrys</taxon>
    </lineage>
</organism>
<name>A0ABQ6CV88_9HYPH</name>
<dbReference type="EMBL" id="BSPC01000097">
    <property type="protein sequence ID" value="GLS24257.1"/>
    <property type="molecule type" value="Genomic_DNA"/>
</dbReference>
<dbReference type="Proteomes" id="UP001156882">
    <property type="component" value="Unassembled WGS sequence"/>
</dbReference>
<sequence length="191" mass="20891">MKEYLFDAKLFAALRVEATSEAAARKLLEKTLAAASVYYRDSRGKLQKAEASLAGDLDLVEEDAAPEAPAPKKYTVRAIVTARVAGYTTITALSDEDAIKKAGALDPSEVGYEIDEDFMVEGDQSCFLESEEQGEKLEVDLRPVGEPYSWDCVNLVKDLANLADFQEEAKSARLLIEYAKRAKGLLKTTSA</sequence>